<evidence type="ECO:0000256" key="1">
    <source>
        <dbReference type="ARBA" id="ARBA00000213"/>
    </source>
</evidence>
<dbReference type="EC" id="5.6.2.1" evidence="3"/>
<sequence length="350" mass="39485">MPRLRRSDLTAPGITRIGAGKGFYYRDPDGEKVTDADTLERIEALVLPPAWKDVWISPHADGHVQATGTDAAGRKQYRYHDVWREQRDHEKFTRVLEFAARLPKLRATLLEHLRLEGLPRERALACSVRLLDLGFFRLGSEDYAEENETYGVATLQQRHVKIEDEQIVFDYNAKGGKRRVQVIADGEVVDVVERLKKRRGSKNRLLAYKDGGKWRELHPSEVNEYLKEHAGECSAKDFRTWNGTVLAALGIAVKAEDGLTQRARDKAVTDTVKEVAWFLGNTPAVARASYIDPRVFDRFEEGWTIAARVEELGGPEAFIDPEGRIALEDAVRDLLRDVGEESPALAQVDA</sequence>
<dbReference type="SUPFAM" id="SSF55869">
    <property type="entry name" value="DNA topoisomerase I domain"/>
    <property type="match status" value="1"/>
</dbReference>
<evidence type="ECO:0000256" key="2">
    <source>
        <dbReference type="ARBA" id="ARBA00006645"/>
    </source>
</evidence>
<dbReference type="InterPro" id="IPR014711">
    <property type="entry name" value="TopoI_cat_a-hlx-sub_euk"/>
</dbReference>
<dbReference type="PROSITE" id="PS52038">
    <property type="entry name" value="TOPO_IB_2"/>
    <property type="match status" value="1"/>
</dbReference>
<dbReference type="Gene3D" id="1.10.132.120">
    <property type="match status" value="1"/>
</dbReference>
<accession>A0A6J7KKY4</accession>
<organism evidence="9">
    <name type="scientific">freshwater metagenome</name>
    <dbReference type="NCBI Taxonomy" id="449393"/>
    <lineage>
        <taxon>unclassified sequences</taxon>
        <taxon>metagenomes</taxon>
        <taxon>ecological metagenomes</taxon>
    </lineage>
</organism>
<dbReference type="GO" id="GO:0003677">
    <property type="term" value="F:DNA binding"/>
    <property type="evidence" value="ECO:0007669"/>
    <property type="project" value="UniProtKB-KW"/>
</dbReference>
<dbReference type="GO" id="GO:0006265">
    <property type="term" value="P:DNA topological change"/>
    <property type="evidence" value="ECO:0007669"/>
    <property type="project" value="InterPro"/>
</dbReference>
<dbReference type="EMBL" id="CAFBMK010000403">
    <property type="protein sequence ID" value="CAB4956115.1"/>
    <property type="molecule type" value="Genomic_DNA"/>
</dbReference>
<comment type="catalytic activity">
    <reaction evidence="1">
        <text>ATP-independent breakage of single-stranded DNA, followed by passage and rejoining.</text>
        <dbReference type="EC" id="5.6.2.1"/>
    </reaction>
</comment>
<evidence type="ECO:0000256" key="4">
    <source>
        <dbReference type="ARBA" id="ARBA00023029"/>
    </source>
</evidence>
<dbReference type="Gene3D" id="3.30.66.10">
    <property type="entry name" value="DNA topoisomerase I domain"/>
    <property type="match status" value="1"/>
</dbReference>
<dbReference type="InterPro" id="IPR013500">
    <property type="entry name" value="TopoI_cat_euk"/>
</dbReference>
<evidence type="ECO:0000259" key="8">
    <source>
        <dbReference type="Pfam" id="PF21338"/>
    </source>
</evidence>
<evidence type="ECO:0000313" key="9">
    <source>
        <dbReference type="EMBL" id="CAB4956115.1"/>
    </source>
</evidence>
<dbReference type="InterPro" id="IPR049331">
    <property type="entry name" value="Top1B_N_bact"/>
</dbReference>
<feature type="domain" description="DNA topoisomerase IB N-terminal" evidence="8">
    <location>
        <begin position="22"/>
        <end position="70"/>
    </location>
</feature>
<dbReference type="Pfam" id="PF01028">
    <property type="entry name" value="Topoisom_I"/>
    <property type="match status" value="1"/>
</dbReference>
<dbReference type="SUPFAM" id="SSF56349">
    <property type="entry name" value="DNA breaking-rejoining enzymes"/>
    <property type="match status" value="1"/>
</dbReference>
<dbReference type="InterPro" id="IPR011010">
    <property type="entry name" value="DNA_brk_join_enz"/>
</dbReference>
<protein>
    <recommendedName>
        <fullName evidence="3">DNA topoisomerase</fullName>
        <ecNumber evidence="3">5.6.2.1</ecNumber>
    </recommendedName>
</protein>
<dbReference type="Gene3D" id="3.90.15.10">
    <property type="entry name" value="Topoisomerase I, Chain A, domain 3"/>
    <property type="match status" value="1"/>
</dbReference>
<evidence type="ECO:0000256" key="6">
    <source>
        <dbReference type="ARBA" id="ARBA00023235"/>
    </source>
</evidence>
<evidence type="ECO:0000256" key="3">
    <source>
        <dbReference type="ARBA" id="ARBA00012891"/>
    </source>
</evidence>
<dbReference type="GO" id="GO:0003917">
    <property type="term" value="F:DNA topoisomerase type I (single strand cut, ATP-independent) activity"/>
    <property type="evidence" value="ECO:0007669"/>
    <property type="project" value="UniProtKB-EC"/>
</dbReference>
<keyword evidence="5" id="KW-0238">DNA-binding</keyword>
<keyword evidence="4" id="KW-0799">Topoisomerase</keyword>
<keyword evidence="6" id="KW-0413">Isomerase</keyword>
<dbReference type="PRINTS" id="PR00416">
    <property type="entry name" value="EUTPISMRASEI"/>
</dbReference>
<evidence type="ECO:0000259" key="7">
    <source>
        <dbReference type="Pfam" id="PF01028"/>
    </source>
</evidence>
<gene>
    <name evidence="9" type="ORF">UFOPK3564_03766</name>
</gene>
<dbReference type="InterPro" id="IPR035447">
    <property type="entry name" value="DNA_topo_I_N_sf"/>
</dbReference>
<name>A0A6J7KKY4_9ZZZZ</name>
<dbReference type="InterPro" id="IPR001631">
    <property type="entry name" value="TopoI"/>
</dbReference>
<feature type="domain" description="DNA topoisomerase I catalytic core eukaryotic-type" evidence="7">
    <location>
        <begin position="83"/>
        <end position="288"/>
    </location>
</feature>
<reference evidence="9" key="1">
    <citation type="submission" date="2020-05" db="EMBL/GenBank/DDBJ databases">
        <authorList>
            <person name="Chiriac C."/>
            <person name="Salcher M."/>
            <person name="Ghai R."/>
            <person name="Kavagutti S V."/>
        </authorList>
    </citation>
    <scope>NUCLEOTIDE SEQUENCE</scope>
</reference>
<dbReference type="Pfam" id="PF21338">
    <property type="entry name" value="Top1B_N_bact"/>
    <property type="match status" value="1"/>
</dbReference>
<evidence type="ECO:0000256" key="5">
    <source>
        <dbReference type="ARBA" id="ARBA00023125"/>
    </source>
</evidence>
<dbReference type="AlphaFoldDB" id="A0A6J7KKY4"/>
<comment type="similarity">
    <text evidence="2">Belongs to the type IB topoisomerase family.</text>
</comment>
<proteinExistence type="inferred from homology"/>